<dbReference type="AlphaFoldDB" id="A0AA88IAX7"/>
<protein>
    <recommendedName>
        <fullName evidence="2">Vacuolar protein sorting-associated protein 72 homolog</fullName>
    </recommendedName>
</protein>
<accession>A0AA88IAX7</accession>
<sequence length="403" mass="46092">MAATREKRATAGNKLAKLLDEEEEDDFYKTTYGGFEEEEHDEEFQFKEDEDVEDIVDSDFDIEENDELVSDQEEEGERKIIRKRGVITKAYKEPVKATKSKVKLERKPKPKLDADTLLDLALHERKSVRKATATKSAETVKRLQKRKVEEARRKSSQPIRREEYMPTQEELLEEAKITEEENLKSLAKYQQLELEKKKVRMVKKDRVGPHVRYVSSTMPLVEEIEPGVFEETGEKCCRTFVSFSDKETFDELFGKPKAASSRRHICPITRLPAKYWDPVTCLPYATIPAFRILREAYYTQLEAKGDMEETDVRQWVEWRKKLRQAKLAAKAKSKTLSPASSPAQGSLIARPRANASIINGVGSDSNARTQIINARALQAILAARGASQPSWNSGQPIRIVKNQ</sequence>
<comment type="similarity">
    <text evidence="1">Belongs to the VPS72/YL1 family.</text>
</comment>
<evidence type="ECO:0000256" key="1">
    <source>
        <dbReference type="ARBA" id="ARBA00006832"/>
    </source>
</evidence>
<dbReference type="PANTHER" id="PTHR13275">
    <property type="entry name" value="YL-1 PROTEIN TRANSCRIPTION FACTOR-LIKE 1"/>
    <property type="match status" value="1"/>
</dbReference>
<evidence type="ECO:0000313" key="5">
    <source>
        <dbReference type="Proteomes" id="UP001187531"/>
    </source>
</evidence>
<gene>
    <name evidence="4" type="ORF">QYM36_001426</name>
</gene>
<dbReference type="PANTHER" id="PTHR13275:SF4">
    <property type="entry name" value="VACUOLAR PROTEIN SORTING-ASSOCIATED PROTEIN 72 HOMOLOG"/>
    <property type="match status" value="1"/>
</dbReference>
<dbReference type="SMART" id="SM00993">
    <property type="entry name" value="YL1_C"/>
    <property type="match status" value="1"/>
</dbReference>
<comment type="caution">
    <text evidence="4">The sequence shown here is derived from an EMBL/GenBank/DDBJ whole genome shotgun (WGS) entry which is preliminary data.</text>
</comment>
<dbReference type="InterPro" id="IPR046757">
    <property type="entry name" value="YL1_N"/>
</dbReference>
<dbReference type="Proteomes" id="UP001187531">
    <property type="component" value="Unassembled WGS sequence"/>
</dbReference>
<name>A0AA88IAX7_ARTSF</name>
<organism evidence="4 5">
    <name type="scientific">Artemia franciscana</name>
    <name type="common">Brine shrimp</name>
    <name type="synonym">Artemia sanfranciscana</name>
    <dbReference type="NCBI Taxonomy" id="6661"/>
    <lineage>
        <taxon>Eukaryota</taxon>
        <taxon>Metazoa</taxon>
        <taxon>Ecdysozoa</taxon>
        <taxon>Arthropoda</taxon>
        <taxon>Crustacea</taxon>
        <taxon>Branchiopoda</taxon>
        <taxon>Anostraca</taxon>
        <taxon>Artemiidae</taxon>
        <taxon>Artemia</taxon>
    </lineage>
</organism>
<evidence type="ECO:0000256" key="2">
    <source>
        <dbReference type="ARBA" id="ARBA00020000"/>
    </source>
</evidence>
<feature type="domain" description="Vps72/YL1 C-terminal" evidence="3">
    <location>
        <begin position="264"/>
        <end position="293"/>
    </location>
</feature>
<dbReference type="Pfam" id="PF05764">
    <property type="entry name" value="YL1"/>
    <property type="match status" value="1"/>
</dbReference>
<dbReference type="InterPro" id="IPR013272">
    <property type="entry name" value="Vps72/YL1_C"/>
</dbReference>
<reference evidence="4" key="1">
    <citation type="submission" date="2023-07" db="EMBL/GenBank/DDBJ databases">
        <title>Chromosome-level genome assembly of Artemia franciscana.</title>
        <authorList>
            <person name="Jo E."/>
        </authorList>
    </citation>
    <scope>NUCLEOTIDE SEQUENCE</scope>
    <source>
        <tissue evidence="4">Whole body</tissue>
    </source>
</reference>
<dbReference type="EMBL" id="JAVRJZ010000003">
    <property type="protein sequence ID" value="KAK2724969.1"/>
    <property type="molecule type" value="Genomic_DNA"/>
</dbReference>
<evidence type="ECO:0000313" key="4">
    <source>
        <dbReference type="EMBL" id="KAK2724969.1"/>
    </source>
</evidence>
<dbReference type="GO" id="GO:0005634">
    <property type="term" value="C:nucleus"/>
    <property type="evidence" value="ECO:0007669"/>
    <property type="project" value="TreeGrafter"/>
</dbReference>
<proteinExistence type="inferred from homology"/>
<keyword evidence="5" id="KW-1185">Reference proteome</keyword>
<evidence type="ECO:0000259" key="3">
    <source>
        <dbReference type="SMART" id="SM00993"/>
    </source>
</evidence>
<dbReference type="Pfam" id="PF08265">
    <property type="entry name" value="YL1_C"/>
    <property type="match status" value="1"/>
</dbReference>